<evidence type="ECO:0000313" key="7">
    <source>
        <dbReference type="EMBL" id="CAB4263171.1"/>
    </source>
</evidence>
<keyword evidence="5" id="KW-0539">Nucleus</keyword>
<dbReference type="SMART" id="SM00432">
    <property type="entry name" value="MADS"/>
    <property type="match status" value="1"/>
</dbReference>
<name>A0A6J5TGW1_PRUAR</name>
<evidence type="ECO:0000256" key="5">
    <source>
        <dbReference type="ARBA" id="ARBA00023242"/>
    </source>
</evidence>
<evidence type="ECO:0000256" key="2">
    <source>
        <dbReference type="ARBA" id="ARBA00023015"/>
    </source>
</evidence>
<reference evidence="7 8" key="1">
    <citation type="submission" date="2020-05" db="EMBL/GenBank/DDBJ databases">
        <authorList>
            <person name="Campoy J."/>
            <person name="Schneeberger K."/>
            <person name="Spophaly S."/>
        </authorList>
    </citation>
    <scope>NUCLEOTIDE SEQUENCE [LARGE SCALE GENOMIC DNA]</scope>
    <source>
        <strain evidence="7">PruArmRojPasFocal</strain>
    </source>
</reference>
<evidence type="ECO:0000256" key="3">
    <source>
        <dbReference type="ARBA" id="ARBA00023125"/>
    </source>
</evidence>
<dbReference type="InterPro" id="IPR033897">
    <property type="entry name" value="SRF-like_MADS-box"/>
</dbReference>
<keyword evidence="3" id="KW-0238">DNA-binding</keyword>
<keyword evidence="2" id="KW-0805">Transcription regulation</keyword>
<dbReference type="GO" id="GO:0046983">
    <property type="term" value="F:protein dimerization activity"/>
    <property type="evidence" value="ECO:0007669"/>
    <property type="project" value="InterPro"/>
</dbReference>
<dbReference type="Proteomes" id="UP000507222">
    <property type="component" value="Unassembled WGS sequence"/>
</dbReference>
<dbReference type="InterPro" id="IPR002100">
    <property type="entry name" value="TF_MADSbox"/>
</dbReference>
<dbReference type="AlphaFoldDB" id="A0A6J5TGW1"/>
<organism evidence="7 8">
    <name type="scientific">Prunus armeniaca</name>
    <name type="common">Apricot</name>
    <name type="synonym">Armeniaca vulgaris</name>
    <dbReference type="NCBI Taxonomy" id="36596"/>
    <lineage>
        <taxon>Eukaryota</taxon>
        <taxon>Viridiplantae</taxon>
        <taxon>Streptophyta</taxon>
        <taxon>Embryophyta</taxon>
        <taxon>Tracheophyta</taxon>
        <taxon>Spermatophyta</taxon>
        <taxon>Magnoliopsida</taxon>
        <taxon>eudicotyledons</taxon>
        <taxon>Gunneridae</taxon>
        <taxon>Pentapetalae</taxon>
        <taxon>rosids</taxon>
        <taxon>fabids</taxon>
        <taxon>Rosales</taxon>
        <taxon>Rosaceae</taxon>
        <taxon>Amygdaloideae</taxon>
        <taxon>Amygdaleae</taxon>
        <taxon>Prunus</taxon>
    </lineage>
</organism>
<dbReference type="GO" id="GO:0005634">
    <property type="term" value="C:nucleus"/>
    <property type="evidence" value="ECO:0007669"/>
    <property type="project" value="UniProtKB-SubCell"/>
</dbReference>
<accession>A0A6J5TGW1</accession>
<dbReference type="Pfam" id="PF00319">
    <property type="entry name" value="SRF-TF"/>
    <property type="match status" value="1"/>
</dbReference>
<comment type="subcellular location">
    <subcellularLocation>
        <location evidence="1">Nucleus</location>
    </subcellularLocation>
</comment>
<keyword evidence="4" id="KW-0804">Transcription</keyword>
<dbReference type="GO" id="GO:0045944">
    <property type="term" value="P:positive regulation of transcription by RNA polymerase II"/>
    <property type="evidence" value="ECO:0007669"/>
    <property type="project" value="InterPro"/>
</dbReference>
<protein>
    <recommendedName>
        <fullName evidence="6">MADS-box domain-containing protein</fullName>
    </recommendedName>
</protein>
<feature type="domain" description="MADS-box" evidence="6">
    <location>
        <begin position="1"/>
        <end position="53"/>
    </location>
</feature>
<dbReference type="InterPro" id="IPR036879">
    <property type="entry name" value="TF_MADSbox_sf"/>
</dbReference>
<evidence type="ECO:0000259" key="6">
    <source>
        <dbReference type="PROSITE" id="PS50066"/>
    </source>
</evidence>
<gene>
    <name evidence="7" type="ORF">CURHAP_LOCUS2956</name>
</gene>
<dbReference type="SUPFAM" id="SSF55455">
    <property type="entry name" value="SRF-like"/>
    <property type="match status" value="1"/>
</dbReference>
<dbReference type="Gene3D" id="3.40.1810.10">
    <property type="entry name" value="Transcription factor, MADS-box"/>
    <property type="match status" value="1"/>
</dbReference>
<evidence type="ECO:0000313" key="8">
    <source>
        <dbReference type="Proteomes" id="UP000507222"/>
    </source>
</evidence>
<dbReference type="EMBL" id="CAEKDK010000001">
    <property type="protein sequence ID" value="CAB4263171.1"/>
    <property type="molecule type" value="Genomic_DNA"/>
</dbReference>
<proteinExistence type="predicted"/>
<dbReference type="GO" id="GO:0000981">
    <property type="term" value="F:DNA-binding transcription factor activity, RNA polymerase II-specific"/>
    <property type="evidence" value="ECO:0007669"/>
    <property type="project" value="InterPro"/>
</dbReference>
<evidence type="ECO:0000256" key="1">
    <source>
        <dbReference type="ARBA" id="ARBA00004123"/>
    </source>
</evidence>
<dbReference type="CDD" id="cd00266">
    <property type="entry name" value="MADS_SRF_like"/>
    <property type="match status" value="1"/>
</dbReference>
<dbReference type="PROSITE" id="PS50066">
    <property type="entry name" value="MADS_BOX_2"/>
    <property type="match status" value="1"/>
</dbReference>
<sequence>MTRKKVKLAWITNDSARKTNFRIRKEGLLKKLSELGIFCDVSGFAIIYGPDDKEPVVWPSNPIAEELLARCQRIPEVDRCMKMMNQETYLKDRLAKLKEQLTKLIERTKR</sequence>
<dbReference type="GO" id="GO:0000987">
    <property type="term" value="F:cis-regulatory region sequence-specific DNA binding"/>
    <property type="evidence" value="ECO:0007669"/>
    <property type="project" value="InterPro"/>
</dbReference>
<evidence type="ECO:0000256" key="4">
    <source>
        <dbReference type="ARBA" id="ARBA00023163"/>
    </source>
</evidence>